<proteinExistence type="inferred from homology"/>
<dbReference type="InterPro" id="IPR050922">
    <property type="entry name" value="LytR/CpsA/Psr_CW_biosynth"/>
</dbReference>
<dbReference type="Gene3D" id="3.40.630.190">
    <property type="entry name" value="LCP protein"/>
    <property type="match status" value="1"/>
</dbReference>
<dbReference type="NCBIfam" id="TIGR00350">
    <property type="entry name" value="lytR_cpsA_psr"/>
    <property type="match status" value="1"/>
</dbReference>
<evidence type="ECO:0000256" key="1">
    <source>
        <dbReference type="ARBA" id="ARBA00006068"/>
    </source>
</evidence>
<dbReference type="InterPro" id="IPR004474">
    <property type="entry name" value="LytR_CpsA_psr"/>
</dbReference>
<protein>
    <submittedName>
        <fullName evidence="5">LytR family transcriptional regulator</fullName>
    </submittedName>
</protein>
<feature type="transmembrane region" description="Helical" evidence="3">
    <location>
        <begin position="57"/>
        <end position="80"/>
    </location>
</feature>
<dbReference type="EMBL" id="SDPW01000001">
    <property type="protein sequence ID" value="RXZ55107.1"/>
    <property type="molecule type" value="Genomic_DNA"/>
</dbReference>
<evidence type="ECO:0000313" key="5">
    <source>
        <dbReference type="EMBL" id="RXZ55107.1"/>
    </source>
</evidence>
<feature type="compositionally biased region" description="Low complexity" evidence="2">
    <location>
        <begin position="474"/>
        <end position="486"/>
    </location>
</feature>
<feature type="region of interest" description="Disordered" evidence="2">
    <location>
        <begin position="471"/>
        <end position="493"/>
    </location>
</feature>
<keyword evidence="6" id="KW-1185">Reference proteome</keyword>
<dbReference type="Pfam" id="PF03816">
    <property type="entry name" value="LytR_cpsA_psr"/>
    <property type="match status" value="1"/>
</dbReference>
<dbReference type="AlphaFoldDB" id="A0A4V1QU87"/>
<evidence type="ECO:0000256" key="2">
    <source>
        <dbReference type="SAM" id="MobiDB-lite"/>
    </source>
</evidence>
<keyword evidence="3" id="KW-1133">Transmembrane helix</keyword>
<gene>
    <name evidence="5" type="ORF">ET524_04980</name>
</gene>
<feature type="region of interest" description="Disordered" evidence="2">
    <location>
        <begin position="1"/>
        <end position="26"/>
    </location>
</feature>
<keyword evidence="3" id="KW-0812">Transmembrane</keyword>
<dbReference type="OrthoDB" id="9782542at2"/>
<evidence type="ECO:0000313" key="6">
    <source>
        <dbReference type="Proteomes" id="UP000293345"/>
    </source>
</evidence>
<feature type="domain" description="Cell envelope-related transcriptional attenuator" evidence="4">
    <location>
        <begin position="132"/>
        <end position="283"/>
    </location>
</feature>
<dbReference type="PANTHER" id="PTHR33392">
    <property type="entry name" value="POLYISOPRENYL-TEICHOIC ACID--PEPTIDOGLYCAN TEICHOIC ACID TRANSFERASE TAGU"/>
    <property type="match status" value="1"/>
</dbReference>
<sequence length="493" mass="51679">MPQDSQSTGYRPAYIPGSQGHDANNAFRNQTGVTQYSRSNPVYSSQRKRKSGKGKKIAIGVCCALVVALIGCGTAFAVWLNGVNSQLNTGDKTSEELESINEQLVTSSFDEPFYMMLIGSDKREDDEEMGARSDTNIVVRIDPVNNQATLVSIPRDTMIDIDGYGTNKFNAAYNYGGAAAAIREASQLTGVDISHYAEVNFDALVSLVDAVGGVDVVVDERIDDPDADNSWSGTDPVIIEEGEQHLNGTQALVFARSRAYVDGDFTRTSNQRKLIEALANKVLSLPVTELPGVVQAAAKCVTTDMKIADIISLAQQFQGNGDLTMYSAMLPSITGYVGDVSYVFADEDKVTEMMQIVGSGGDPSGIVGTTSKLAQQYSATSSANGLSSGTGAYAGNDYDATSSSNGYRTYSGNDYDTGNSYSSGSYGTSTGYGYVDNSSSYGGSTGSSTGGNYGYTDSSYAQTPATGIGGSGTGTYSDTSTSVSAGGSSGYGY</sequence>
<evidence type="ECO:0000259" key="4">
    <source>
        <dbReference type="Pfam" id="PF03816"/>
    </source>
</evidence>
<keyword evidence="3" id="KW-0472">Membrane</keyword>
<dbReference type="PANTHER" id="PTHR33392:SF6">
    <property type="entry name" value="POLYISOPRENYL-TEICHOIC ACID--PEPTIDOGLYCAN TEICHOIC ACID TRANSFERASE TAGU"/>
    <property type="match status" value="1"/>
</dbReference>
<evidence type="ECO:0000256" key="3">
    <source>
        <dbReference type="SAM" id="Phobius"/>
    </source>
</evidence>
<reference evidence="5 6" key="1">
    <citation type="submission" date="2019-01" db="EMBL/GenBank/DDBJ databases">
        <title>Senegalimassilia sp. nov. KGMB04484 isolated human feces.</title>
        <authorList>
            <person name="Han K.-I."/>
            <person name="Kim J.-S."/>
            <person name="Lee K.C."/>
            <person name="Suh M.K."/>
            <person name="Eom M.K."/>
            <person name="Lee J.H."/>
            <person name="Park S.-H."/>
            <person name="Kang S.W."/>
            <person name="Park J.-E."/>
            <person name="Oh B.S."/>
            <person name="Yu S.Y."/>
            <person name="Choi S.-H."/>
            <person name="Lee D.H."/>
            <person name="Yoon H."/>
            <person name="Kim B.-Y."/>
            <person name="Lee J.H."/>
            <person name="Lee J.-S."/>
        </authorList>
    </citation>
    <scope>NUCLEOTIDE SEQUENCE [LARGE SCALE GENOMIC DNA]</scope>
    <source>
        <strain evidence="5 6">KGMB04484</strain>
    </source>
</reference>
<accession>A0A4V1QU87</accession>
<organism evidence="5 6">
    <name type="scientific">Senegalimassilia faecalis</name>
    <dbReference type="NCBI Taxonomy" id="2509433"/>
    <lineage>
        <taxon>Bacteria</taxon>
        <taxon>Bacillati</taxon>
        <taxon>Actinomycetota</taxon>
        <taxon>Coriobacteriia</taxon>
        <taxon>Coriobacteriales</taxon>
        <taxon>Coriobacteriaceae</taxon>
        <taxon>Senegalimassilia</taxon>
    </lineage>
</organism>
<dbReference type="Proteomes" id="UP000293345">
    <property type="component" value="Unassembled WGS sequence"/>
</dbReference>
<name>A0A4V1QU87_9ACTN</name>
<comment type="similarity">
    <text evidence="1">Belongs to the LytR/CpsA/Psr (LCP) family.</text>
</comment>
<comment type="caution">
    <text evidence="5">The sequence shown here is derived from an EMBL/GenBank/DDBJ whole genome shotgun (WGS) entry which is preliminary data.</text>
</comment>